<keyword evidence="3" id="KW-1185">Reference proteome</keyword>
<protein>
    <submittedName>
        <fullName evidence="2">Uncharacterized protein</fullName>
    </submittedName>
</protein>
<sequence>MERDHTLETSPICAHSDQKRHARGVRQAWYMYYDVWERRLRPCFLPARPAKGERVPGSMRPLLCHTPNPKHDEREISNASS</sequence>
<reference evidence="2 3" key="1">
    <citation type="journal article" date="2021" name="Int. J. Syst. Evol. Microbiol.">
        <title>Reticulibacter mediterranei gen. nov., sp. nov., within the new family Reticulibacteraceae fam. nov., and Ktedonospora formicarum gen. nov., sp. nov., Ktedonobacter robiniae sp. nov., Dictyobacter formicarum sp. nov. and Dictyobacter arantiisoli sp. nov., belonging to the class Ktedonobacteria.</title>
        <authorList>
            <person name="Yabe S."/>
            <person name="Zheng Y."/>
            <person name="Wang C.M."/>
            <person name="Sakai Y."/>
            <person name="Abe K."/>
            <person name="Yokota A."/>
            <person name="Donadio S."/>
            <person name="Cavaletti L."/>
            <person name="Monciardini P."/>
        </authorList>
    </citation>
    <scope>NUCLEOTIDE SEQUENCE [LARGE SCALE GENOMIC DNA]</scope>
    <source>
        <strain evidence="2 3">SOSP1-30</strain>
    </source>
</reference>
<name>A0ABQ3UPZ3_9CHLR</name>
<evidence type="ECO:0000256" key="1">
    <source>
        <dbReference type="SAM" id="MobiDB-lite"/>
    </source>
</evidence>
<comment type="caution">
    <text evidence="2">The sequence shown here is derived from an EMBL/GenBank/DDBJ whole genome shotgun (WGS) entry which is preliminary data.</text>
</comment>
<accession>A0ABQ3UPZ3</accession>
<feature type="compositionally biased region" description="Basic and acidic residues" evidence="1">
    <location>
        <begin position="69"/>
        <end position="81"/>
    </location>
</feature>
<feature type="region of interest" description="Disordered" evidence="1">
    <location>
        <begin position="48"/>
        <end position="81"/>
    </location>
</feature>
<proteinExistence type="predicted"/>
<evidence type="ECO:0000313" key="2">
    <source>
        <dbReference type="EMBL" id="GHO54750.1"/>
    </source>
</evidence>
<organism evidence="2 3">
    <name type="scientific">Ktedonobacter robiniae</name>
    <dbReference type="NCBI Taxonomy" id="2778365"/>
    <lineage>
        <taxon>Bacteria</taxon>
        <taxon>Bacillati</taxon>
        <taxon>Chloroflexota</taxon>
        <taxon>Ktedonobacteria</taxon>
        <taxon>Ktedonobacterales</taxon>
        <taxon>Ktedonobacteraceae</taxon>
        <taxon>Ktedonobacter</taxon>
    </lineage>
</organism>
<dbReference type="EMBL" id="BNJG01000001">
    <property type="protein sequence ID" value="GHO54750.1"/>
    <property type="molecule type" value="Genomic_DNA"/>
</dbReference>
<evidence type="ECO:0000313" key="3">
    <source>
        <dbReference type="Proteomes" id="UP000654345"/>
    </source>
</evidence>
<gene>
    <name evidence="2" type="ORF">KSB_32250</name>
</gene>
<dbReference type="Proteomes" id="UP000654345">
    <property type="component" value="Unassembled WGS sequence"/>
</dbReference>